<accession>A0A9D1HTJ2</accession>
<evidence type="ECO:0000256" key="2">
    <source>
        <dbReference type="ARBA" id="ARBA00004989"/>
    </source>
</evidence>
<dbReference type="EC" id="2.3.1.8" evidence="4"/>
<dbReference type="Pfam" id="PF01515">
    <property type="entry name" value="PTA_PTB"/>
    <property type="match status" value="1"/>
</dbReference>
<comment type="similarity">
    <text evidence="3">Belongs to the phosphate acetyltransferase and butyryltransferase family.</text>
</comment>
<dbReference type="InterPro" id="IPR004614">
    <property type="entry name" value="P_AcTrfase"/>
</dbReference>
<comment type="catalytic activity">
    <reaction evidence="1">
        <text>acetyl-CoA + phosphate = acetyl phosphate + CoA</text>
        <dbReference type="Rhea" id="RHEA:19521"/>
        <dbReference type="ChEBI" id="CHEBI:22191"/>
        <dbReference type="ChEBI" id="CHEBI:43474"/>
        <dbReference type="ChEBI" id="CHEBI:57287"/>
        <dbReference type="ChEBI" id="CHEBI:57288"/>
        <dbReference type="EC" id="2.3.1.8"/>
    </reaction>
</comment>
<evidence type="ECO:0000256" key="7">
    <source>
        <dbReference type="ARBA" id="ARBA00023315"/>
    </source>
</evidence>
<evidence type="ECO:0000313" key="10">
    <source>
        <dbReference type="EMBL" id="HIU21747.1"/>
    </source>
</evidence>
<dbReference type="InterPro" id="IPR002505">
    <property type="entry name" value="PTA_PTB"/>
</dbReference>
<dbReference type="PANTHER" id="PTHR43356">
    <property type="entry name" value="PHOSPHATE ACETYLTRANSFERASE"/>
    <property type="match status" value="1"/>
</dbReference>
<dbReference type="AlphaFoldDB" id="A0A9D1HTJ2"/>
<organism evidence="10 11">
    <name type="scientific">Candidatus Limadaptatus stercorigallinarum</name>
    <dbReference type="NCBI Taxonomy" id="2840845"/>
    <lineage>
        <taxon>Bacteria</taxon>
        <taxon>Bacillati</taxon>
        <taxon>Bacillota</taxon>
        <taxon>Clostridia</taxon>
        <taxon>Eubacteriales</taxon>
        <taxon>Candidatus Limadaptatus</taxon>
    </lineage>
</organism>
<dbReference type="PANTHER" id="PTHR43356:SF3">
    <property type="entry name" value="PHOSPHATE ACETYLTRANSFERASE"/>
    <property type="match status" value="1"/>
</dbReference>
<comment type="pathway">
    <text evidence="2">Metabolic intermediate biosynthesis; acetyl-CoA biosynthesis; acetyl-CoA from acetate: step 2/2.</text>
</comment>
<comment type="caution">
    <text evidence="10">The sequence shown here is derived from an EMBL/GenBank/DDBJ whole genome shotgun (WGS) entry which is preliminary data.</text>
</comment>
<evidence type="ECO:0000256" key="5">
    <source>
        <dbReference type="ARBA" id="ARBA00021528"/>
    </source>
</evidence>
<evidence type="ECO:0000256" key="4">
    <source>
        <dbReference type="ARBA" id="ARBA00012707"/>
    </source>
</evidence>
<dbReference type="InterPro" id="IPR012147">
    <property type="entry name" value="P_Ac_Bu_trans"/>
</dbReference>
<dbReference type="NCBIfam" id="NF007233">
    <property type="entry name" value="PRK09653.1"/>
    <property type="match status" value="1"/>
</dbReference>
<dbReference type="InterPro" id="IPR042113">
    <property type="entry name" value="P_AcTrfase_dom1"/>
</dbReference>
<evidence type="ECO:0000256" key="6">
    <source>
        <dbReference type="ARBA" id="ARBA00022679"/>
    </source>
</evidence>
<dbReference type="Proteomes" id="UP000824088">
    <property type="component" value="Unassembled WGS sequence"/>
</dbReference>
<dbReference type="InterPro" id="IPR050500">
    <property type="entry name" value="Phos_Acetyltrans/Butyryltrans"/>
</dbReference>
<dbReference type="Gene3D" id="3.40.50.10950">
    <property type="match status" value="1"/>
</dbReference>
<dbReference type="InterPro" id="IPR042112">
    <property type="entry name" value="P_AcTrfase_dom2"/>
</dbReference>
<keyword evidence="6 10" id="KW-0808">Transferase</keyword>
<protein>
    <recommendedName>
        <fullName evidence="5">Phosphate acetyltransferase</fullName>
        <ecNumber evidence="4">2.3.1.8</ecNumber>
    </recommendedName>
    <alternativeName>
        <fullName evidence="8">Phosphotransacetylase</fullName>
    </alternativeName>
</protein>
<evidence type="ECO:0000256" key="1">
    <source>
        <dbReference type="ARBA" id="ARBA00000705"/>
    </source>
</evidence>
<dbReference type="Gene3D" id="3.40.50.10750">
    <property type="entry name" value="Isocitrate/Isopropylmalate dehydrogenase-like"/>
    <property type="match status" value="1"/>
</dbReference>
<evidence type="ECO:0000256" key="8">
    <source>
        <dbReference type="ARBA" id="ARBA00031108"/>
    </source>
</evidence>
<evidence type="ECO:0000256" key="3">
    <source>
        <dbReference type="ARBA" id="ARBA00005656"/>
    </source>
</evidence>
<dbReference type="NCBIfam" id="TIGR00651">
    <property type="entry name" value="pta"/>
    <property type="match status" value="1"/>
</dbReference>
<dbReference type="SUPFAM" id="SSF53659">
    <property type="entry name" value="Isocitrate/Isopropylmalate dehydrogenase-like"/>
    <property type="match status" value="1"/>
</dbReference>
<dbReference type="GO" id="GO:0008959">
    <property type="term" value="F:phosphate acetyltransferase activity"/>
    <property type="evidence" value="ECO:0007669"/>
    <property type="project" value="UniProtKB-EC"/>
</dbReference>
<evidence type="ECO:0000313" key="11">
    <source>
        <dbReference type="Proteomes" id="UP000824088"/>
    </source>
</evidence>
<proteinExistence type="inferred from homology"/>
<gene>
    <name evidence="10" type="primary">pta</name>
    <name evidence="10" type="ORF">IAD51_05915</name>
</gene>
<evidence type="ECO:0000259" key="9">
    <source>
        <dbReference type="Pfam" id="PF01515"/>
    </source>
</evidence>
<name>A0A9D1HTJ2_9FIRM</name>
<sequence length="333" mass="35706">MSEFLNHLLERAAKLQKTIALAEGSDPRVAEAAEIFTREKIGKIVLIGNEAEIRAKYPEFKFHNVTFSDPGAGDKYVEKYAKKLYELRKEKGMTEEVAMRTIKGNNMFYACTALKCGDVDGVVGGAVFSSADVSRAAFQVIKAAPGIKSVSSCFVMIPPENFEYSHAPAFIFADCAVIPYPTVEQLADIVQAAYFSAKQIVEVEPKIAMLSFSTKGSAQHESVEKVRAAYAMVKAAHPYIDVDGELQLDAAIVEEVGEKKAPGSGVAGKANVLIFPNLDAGNIGYKLAQRFGGCMAVGPIMQGLALPVNDLSRGCVAEDIVAVAAITALQSVK</sequence>
<keyword evidence="7 10" id="KW-0012">Acyltransferase</keyword>
<dbReference type="EMBL" id="DVMN01000106">
    <property type="protein sequence ID" value="HIU21747.1"/>
    <property type="molecule type" value="Genomic_DNA"/>
</dbReference>
<dbReference type="PIRSF" id="PIRSF000428">
    <property type="entry name" value="P_Ac_trans"/>
    <property type="match status" value="1"/>
</dbReference>
<feature type="domain" description="Phosphate acetyl/butaryl transferase" evidence="9">
    <location>
        <begin position="4"/>
        <end position="328"/>
    </location>
</feature>
<reference evidence="10" key="1">
    <citation type="submission" date="2020-10" db="EMBL/GenBank/DDBJ databases">
        <authorList>
            <person name="Gilroy R."/>
        </authorList>
    </citation>
    <scope>NUCLEOTIDE SEQUENCE</scope>
    <source>
        <strain evidence="10">1063</strain>
    </source>
</reference>
<reference evidence="10" key="2">
    <citation type="journal article" date="2021" name="PeerJ">
        <title>Extensive microbial diversity within the chicken gut microbiome revealed by metagenomics and culture.</title>
        <authorList>
            <person name="Gilroy R."/>
            <person name="Ravi A."/>
            <person name="Getino M."/>
            <person name="Pursley I."/>
            <person name="Horton D.L."/>
            <person name="Alikhan N.F."/>
            <person name="Baker D."/>
            <person name="Gharbi K."/>
            <person name="Hall N."/>
            <person name="Watson M."/>
            <person name="Adriaenssens E.M."/>
            <person name="Foster-Nyarko E."/>
            <person name="Jarju S."/>
            <person name="Secka A."/>
            <person name="Antonio M."/>
            <person name="Oren A."/>
            <person name="Chaudhuri R.R."/>
            <person name="La Ragione R."/>
            <person name="Hildebrand F."/>
            <person name="Pallen M.J."/>
        </authorList>
    </citation>
    <scope>NUCLEOTIDE SEQUENCE</scope>
    <source>
        <strain evidence="10">1063</strain>
    </source>
</reference>